<dbReference type="InterPro" id="IPR023457">
    <property type="entry name" value="Met-tRNA_synth_2"/>
</dbReference>
<evidence type="ECO:0000256" key="3">
    <source>
        <dbReference type="ARBA" id="ARBA00022840"/>
    </source>
</evidence>
<keyword evidence="1" id="KW-0436">Ligase</keyword>
<dbReference type="Gene3D" id="2.170.220.10">
    <property type="match status" value="1"/>
</dbReference>
<evidence type="ECO:0000256" key="2">
    <source>
        <dbReference type="ARBA" id="ARBA00022741"/>
    </source>
</evidence>
<dbReference type="GO" id="GO:0004825">
    <property type="term" value="F:methionine-tRNA ligase activity"/>
    <property type="evidence" value="ECO:0007669"/>
    <property type="project" value="InterPro"/>
</dbReference>
<evidence type="ECO:0000313" key="8">
    <source>
        <dbReference type="Proteomes" id="UP000015816"/>
    </source>
</evidence>
<name>T2SAA4_HELPX</name>
<dbReference type="Proteomes" id="UP000015816">
    <property type="component" value="Unassembled WGS sequence"/>
</dbReference>
<dbReference type="InterPro" id="IPR015413">
    <property type="entry name" value="Methionyl/Leucyl_tRNA_Synth"/>
</dbReference>
<dbReference type="GO" id="GO:0005524">
    <property type="term" value="F:ATP binding"/>
    <property type="evidence" value="ECO:0007669"/>
    <property type="project" value="UniProtKB-KW"/>
</dbReference>
<dbReference type="InterPro" id="IPR014729">
    <property type="entry name" value="Rossmann-like_a/b/a_fold"/>
</dbReference>
<keyword evidence="4" id="KW-0648">Protein biosynthesis</keyword>
<keyword evidence="5 7" id="KW-0030">Aminoacyl-tRNA synthetase</keyword>
<dbReference type="PANTHER" id="PTHR43326">
    <property type="entry name" value="METHIONYL-TRNA SYNTHETASE"/>
    <property type="match status" value="1"/>
</dbReference>
<accession>T2SAA4</accession>
<protein>
    <submittedName>
        <fullName evidence="7">tRNA synthetases class I family protein</fullName>
    </submittedName>
</protein>
<dbReference type="AlphaFoldDB" id="T2SAA4"/>
<sequence length="80" mass="9254">MDYDGFIRTTDSEHQKCVQNAFEIMFEKGDIYKGIYSGYYCVSCESYCAISKTDNTKGKVLCPDCLRETTLLEEESYFLD</sequence>
<feature type="domain" description="Methionyl/Leucyl tRNA synthetase" evidence="6">
    <location>
        <begin position="2"/>
        <end position="69"/>
    </location>
</feature>
<gene>
    <name evidence="7" type="ORF">HPSA50_0709</name>
</gene>
<evidence type="ECO:0000313" key="7">
    <source>
        <dbReference type="EMBL" id="EQD88399.1"/>
    </source>
</evidence>
<dbReference type="Pfam" id="PF09334">
    <property type="entry name" value="tRNA-synt_1g"/>
    <property type="match status" value="1"/>
</dbReference>
<dbReference type="PATRIC" id="fig|1352357.3.peg.688"/>
<evidence type="ECO:0000256" key="5">
    <source>
        <dbReference type="ARBA" id="ARBA00023146"/>
    </source>
</evidence>
<dbReference type="GO" id="GO:0006431">
    <property type="term" value="P:methionyl-tRNA aminoacylation"/>
    <property type="evidence" value="ECO:0007669"/>
    <property type="project" value="TreeGrafter"/>
</dbReference>
<reference evidence="7 8" key="1">
    <citation type="journal article" date="2013" name="Genome Announc.">
        <title>Genome Sequences of Three hpAfrica2 Strains of Helicobacter pylori.</title>
        <authorList>
            <person name="Duncan S.S."/>
            <person name="Bertoli M.T."/>
            <person name="Kersulyte D."/>
            <person name="Valk P.L."/>
            <person name="Tamma S."/>
            <person name="Segal I."/>
            <person name="McClain M.S."/>
            <person name="Cover T.L."/>
            <person name="Berg D.E."/>
        </authorList>
    </citation>
    <scope>NUCLEOTIDE SEQUENCE [LARGE SCALE GENOMIC DNA]</scope>
    <source>
        <strain evidence="7 8">SouthAfrica50</strain>
    </source>
</reference>
<evidence type="ECO:0000256" key="4">
    <source>
        <dbReference type="ARBA" id="ARBA00022917"/>
    </source>
</evidence>
<dbReference type="EMBL" id="AVNI01000002">
    <property type="protein sequence ID" value="EQD88399.1"/>
    <property type="molecule type" value="Genomic_DNA"/>
</dbReference>
<comment type="caution">
    <text evidence="7">The sequence shown here is derived from an EMBL/GenBank/DDBJ whole genome shotgun (WGS) entry which is preliminary data.</text>
</comment>
<keyword evidence="2" id="KW-0547">Nucleotide-binding</keyword>
<dbReference type="Gene3D" id="3.40.50.620">
    <property type="entry name" value="HUPs"/>
    <property type="match status" value="1"/>
</dbReference>
<evidence type="ECO:0000259" key="6">
    <source>
        <dbReference type="Pfam" id="PF09334"/>
    </source>
</evidence>
<organism evidence="7 8">
    <name type="scientific">Helicobacter pylori SouthAfrica50</name>
    <dbReference type="NCBI Taxonomy" id="1352357"/>
    <lineage>
        <taxon>Bacteria</taxon>
        <taxon>Pseudomonadati</taxon>
        <taxon>Campylobacterota</taxon>
        <taxon>Epsilonproteobacteria</taxon>
        <taxon>Campylobacterales</taxon>
        <taxon>Helicobacteraceae</taxon>
        <taxon>Helicobacter</taxon>
    </lineage>
</organism>
<keyword evidence="3" id="KW-0067">ATP-binding</keyword>
<evidence type="ECO:0000256" key="1">
    <source>
        <dbReference type="ARBA" id="ARBA00022598"/>
    </source>
</evidence>
<proteinExistence type="predicted"/>
<dbReference type="PANTHER" id="PTHR43326:SF1">
    <property type="entry name" value="METHIONINE--TRNA LIGASE, MITOCHONDRIAL"/>
    <property type="match status" value="1"/>
</dbReference>
<dbReference type="SUPFAM" id="SSF52374">
    <property type="entry name" value="Nucleotidylyl transferase"/>
    <property type="match status" value="1"/>
</dbReference>